<proteinExistence type="predicted"/>
<gene>
    <name evidence="1" type="ORF">BECKLPF1236A_GA0070988_1002616</name>
    <name evidence="2" type="ORF">BECKLPF1236C_GA0070990_102026</name>
</gene>
<dbReference type="AlphaFoldDB" id="A0A450VY95"/>
<dbReference type="EMBL" id="CAADFM010000026">
    <property type="protein sequence ID" value="VFK09712.1"/>
    <property type="molecule type" value="Genomic_DNA"/>
</dbReference>
<protein>
    <submittedName>
        <fullName evidence="1">Uncharacterized protein</fullName>
    </submittedName>
</protein>
<name>A0A450VY95_9GAMM</name>
<accession>A0A450VY95</accession>
<reference evidence="1" key="1">
    <citation type="submission" date="2019-02" db="EMBL/GenBank/DDBJ databases">
        <authorList>
            <person name="Gruber-Vodicka R. H."/>
            <person name="Seah K. B. B."/>
        </authorList>
    </citation>
    <scope>NUCLEOTIDE SEQUENCE</scope>
    <source>
        <strain evidence="1">BECK_S312</strain>
        <strain evidence="2">BECK_S426</strain>
    </source>
</reference>
<dbReference type="EMBL" id="CAADFP010000202">
    <property type="protein sequence ID" value="VFK33350.1"/>
    <property type="molecule type" value="Genomic_DNA"/>
</dbReference>
<evidence type="ECO:0000313" key="1">
    <source>
        <dbReference type="EMBL" id="VFK09712.1"/>
    </source>
</evidence>
<organism evidence="1">
    <name type="scientific">Candidatus Kentrum sp. LPFa</name>
    <dbReference type="NCBI Taxonomy" id="2126335"/>
    <lineage>
        <taxon>Bacteria</taxon>
        <taxon>Pseudomonadati</taxon>
        <taxon>Pseudomonadota</taxon>
        <taxon>Gammaproteobacteria</taxon>
        <taxon>Candidatus Kentrum</taxon>
    </lineage>
</organism>
<evidence type="ECO:0000313" key="2">
    <source>
        <dbReference type="EMBL" id="VFK33350.1"/>
    </source>
</evidence>
<sequence>MLRLEEALWDLYEDLVTVSPSLKFQVNALSLSPISGTPQSDHVRRTGLLHVDEPTLYGSIWAPTIDTRYLRYDQIADWLARLMRIGGDKYMDYGREV</sequence>